<dbReference type="EMBL" id="JAHRIN010059561">
    <property type="protein sequence ID" value="MEQ2212237.1"/>
    <property type="molecule type" value="Genomic_DNA"/>
</dbReference>
<proteinExistence type="predicted"/>
<keyword evidence="2" id="KW-1185">Reference proteome</keyword>
<gene>
    <name evidence="1" type="primary">CTNND2_4</name>
    <name evidence="1" type="ORF">XENOCAPTIV_027968</name>
</gene>
<evidence type="ECO:0000313" key="1">
    <source>
        <dbReference type="EMBL" id="MEQ2212237.1"/>
    </source>
</evidence>
<dbReference type="Proteomes" id="UP001434883">
    <property type="component" value="Unassembled WGS sequence"/>
</dbReference>
<accession>A0ABV0RVC4</accession>
<protein>
    <submittedName>
        <fullName evidence="1">Catenin delta-2</fullName>
    </submittedName>
</protein>
<comment type="caution">
    <text evidence="1">The sequence shown here is derived from an EMBL/GenBank/DDBJ whole genome shotgun (WGS) entry which is preliminary data.</text>
</comment>
<sequence>YVKDPKACMKSTSTNVRLCGSLFVMWQFLDNVFTFVTSFFSSTDEQFRWNTQADGQKDIEDELTTGLELVDSCIRSLQESGILDSGERPTLLSQSSLQLNSTPEASLQYSASYHSNQTLALSDSISAATPQRSGHVGGAVHSYNQVGNTAVKRCR</sequence>
<feature type="non-terminal residue" evidence="1">
    <location>
        <position position="1"/>
    </location>
</feature>
<reference evidence="1 2" key="1">
    <citation type="submission" date="2021-06" db="EMBL/GenBank/DDBJ databases">
        <authorList>
            <person name="Palmer J.M."/>
        </authorList>
    </citation>
    <scope>NUCLEOTIDE SEQUENCE [LARGE SCALE GENOMIC DNA]</scope>
    <source>
        <strain evidence="1 2">XC_2019</strain>
        <tissue evidence="1">Muscle</tissue>
    </source>
</reference>
<evidence type="ECO:0000313" key="2">
    <source>
        <dbReference type="Proteomes" id="UP001434883"/>
    </source>
</evidence>
<organism evidence="1 2">
    <name type="scientific">Xenoophorus captivus</name>
    <dbReference type="NCBI Taxonomy" id="1517983"/>
    <lineage>
        <taxon>Eukaryota</taxon>
        <taxon>Metazoa</taxon>
        <taxon>Chordata</taxon>
        <taxon>Craniata</taxon>
        <taxon>Vertebrata</taxon>
        <taxon>Euteleostomi</taxon>
        <taxon>Actinopterygii</taxon>
        <taxon>Neopterygii</taxon>
        <taxon>Teleostei</taxon>
        <taxon>Neoteleostei</taxon>
        <taxon>Acanthomorphata</taxon>
        <taxon>Ovalentaria</taxon>
        <taxon>Atherinomorphae</taxon>
        <taxon>Cyprinodontiformes</taxon>
        <taxon>Goodeidae</taxon>
        <taxon>Xenoophorus</taxon>
    </lineage>
</organism>
<name>A0ABV0RVC4_9TELE</name>